<evidence type="ECO:0000256" key="1">
    <source>
        <dbReference type="ARBA" id="ARBA00004752"/>
    </source>
</evidence>
<evidence type="ECO:0000313" key="9">
    <source>
        <dbReference type="EMBL" id="MBD2184378.1"/>
    </source>
</evidence>
<dbReference type="GO" id="GO:0005576">
    <property type="term" value="C:extracellular region"/>
    <property type="evidence" value="ECO:0007669"/>
    <property type="project" value="TreeGrafter"/>
</dbReference>
<gene>
    <name evidence="9" type="ORF">H6G03_25475</name>
</gene>
<dbReference type="GO" id="GO:0016740">
    <property type="term" value="F:transferase activity"/>
    <property type="evidence" value="ECO:0007669"/>
    <property type="project" value="UniProtKB-KW"/>
</dbReference>
<dbReference type="PROSITE" id="PS52029">
    <property type="entry name" value="LD_TPASE"/>
    <property type="match status" value="1"/>
</dbReference>
<dbReference type="Gene3D" id="2.40.440.10">
    <property type="entry name" value="L,D-transpeptidase catalytic domain-like"/>
    <property type="match status" value="1"/>
</dbReference>
<evidence type="ECO:0000256" key="5">
    <source>
        <dbReference type="ARBA" id="ARBA00023316"/>
    </source>
</evidence>
<evidence type="ECO:0000313" key="10">
    <source>
        <dbReference type="Proteomes" id="UP000641646"/>
    </source>
</evidence>
<evidence type="ECO:0000256" key="7">
    <source>
        <dbReference type="SAM" id="MobiDB-lite"/>
    </source>
</evidence>
<keyword evidence="2" id="KW-0808">Transferase</keyword>
<evidence type="ECO:0000256" key="3">
    <source>
        <dbReference type="ARBA" id="ARBA00022960"/>
    </source>
</evidence>
<feature type="domain" description="L,D-TPase catalytic" evidence="8">
    <location>
        <begin position="81"/>
        <end position="194"/>
    </location>
</feature>
<evidence type="ECO:0000256" key="6">
    <source>
        <dbReference type="PROSITE-ProRule" id="PRU01373"/>
    </source>
</evidence>
<dbReference type="SUPFAM" id="SSF141523">
    <property type="entry name" value="L,D-transpeptidase catalytic domain-like"/>
    <property type="match status" value="1"/>
</dbReference>
<reference evidence="9" key="2">
    <citation type="submission" date="2020-08" db="EMBL/GenBank/DDBJ databases">
        <authorList>
            <person name="Chen M."/>
            <person name="Teng W."/>
            <person name="Zhao L."/>
            <person name="Hu C."/>
            <person name="Zhou Y."/>
            <person name="Han B."/>
            <person name="Song L."/>
            <person name="Shu W."/>
        </authorList>
    </citation>
    <scope>NUCLEOTIDE SEQUENCE</scope>
    <source>
        <strain evidence="9">FACHB-1375</strain>
    </source>
</reference>
<keyword evidence="4 6" id="KW-0573">Peptidoglycan synthesis</keyword>
<keyword evidence="3 6" id="KW-0133">Cell shape</keyword>
<feature type="active site" description="Nucleophile" evidence="6">
    <location>
        <position position="170"/>
    </location>
</feature>
<dbReference type="InterPro" id="IPR038063">
    <property type="entry name" value="Transpep_catalytic_dom"/>
</dbReference>
<dbReference type="PANTHER" id="PTHR30582:SF2">
    <property type="entry name" value="L,D-TRANSPEPTIDASE YCIB-RELATED"/>
    <property type="match status" value="1"/>
</dbReference>
<organism evidence="9 10">
    <name type="scientific">Aerosakkonema funiforme FACHB-1375</name>
    <dbReference type="NCBI Taxonomy" id="2949571"/>
    <lineage>
        <taxon>Bacteria</taxon>
        <taxon>Bacillati</taxon>
        <taxon>Cyanobacteriota</taxon>
        <taxon>Cyanophyceae</taxon>
        <taxon>Oscillatoriophycideae</taxon>
        <taxon>Aerosakkonematales</taxon>
        <taxon>Aerosakkonemataceae</taxon>
        <taxon>Aerosakkonema</taxon>
    </lineage>
</organism>
<dbReference type="RefSeq" id="WP_190470638.1">
    <property type="nucleotide sequence ID" value="NZ_JACJPW010000081.1"/>
</dbReference>
<name>A0A926VIF4_9CYAN</name>
<dbReference type="Pfam" id="PF03734">
    <property type="entry name" value="YkuD"/>
    <property type="match status" value="1"/>
</dbReference>
<feature type="active site" description="Proton donor/acceptor" evidence="6">
    <location>
        <position position="154"/>
    </location>
</feature>
<comment type="pathway">
    <text evidence="1 6">Cell wall biogenesis; peptidoglycan biosynthesis.</text>
</comment>
<evidence type="ECO:0000256" key="2">
    <source>
        <dbReference type="ARBA" id="ARBA00022679"/>
    </source>
</evidence>
<dbReference type="GO" id="GO:0071972">
    <property type="term" value="F:peptidoglycan L,D-transpeptidase activity"/>
    <property type="evidence" value="ECO:0007669"/>
    <property type="project" value="TreeGrafter"/>
</dbReference>
<feature type="region of interest" description="Disordered" evidence="7">
    <location>
        <begin position="43"/>
        <end position="62"/>
    </location>
</feature>
<dbReference type="GO" id="GO:0008360">
    <property type="term" value="P:regulation of cell shape"/>
    <property type="evidence" value="ECO:0007669"/>
    <property type="project" value="UniProtKB-UniRule"/>
</dbReference>
<dbReference type="AlphaFoldDB" id="A0A926VIF4"/>
<dbReference type="Proteomes" id="UP000641646">
    <property type="component" value="Unassembled WGS sequence"/>
</dbReference>
<comment type="caution">
    <text evidence="9">The sequence shown here is derived from an EMBL/GenBank/DDBJ whole genome shotgun (WGS) entry which is preliminary data.</text>
</comment>
<dbReference type="CDD" id="cd16913">
    <property type="entry name" value="YkuD_like"/>
    <property type="match status" value="1"/>
</dbReference>
<accession>A0A926VIF4</accession>
<protein>
    <submittedName>
        <fullName evidence="9">L,D-transpeptidase</fullName>
    </submittedName>
</protein>
<dbReference type="InterPro" id="IPR005490">
    <property type="entry name" value="LD_TPept_cat_dom"/>
</dbReference>
<evidence type="ECO:0000256" key="4">
    <source>
        <dbReference type="ARBA" id="ARBA00022984"/>
    </source>
</evidence>
<dbReference type="EMBL" id="JACJPW010000081">
    <property type="protein sequence ID" value="MBD2184378.1"/>
    <property type="molecule type" value="Genomic_DNA"/>
</dbReference>
<evidence type="ECO:0000259" key="8">
    <source>
        <dbReference type="PROSITE" id="PS52029"/>
    </source>
</evidence>
<dbReference type="InterPro" id="IPR050979">
    <property type="entry name" value="LD-transpeptidase"/>
</dbReference>
<keyword evidence="10" id="KW-1185">Reference proteome</keyword>
<keyword evidence="5 6" id="KW-0961">Cell wall biogenesis/degradation</keyword>
<dbReference type="GO" id="GO:0071555">
    <property type="term" value="P:cell wall organization"/>
    <property type="evidence" value="ECO:0007669"/>
    <property type="project" value="UniProtKB-UniRule"/>
</dbReference>
<sequence length="194" mass="21806">METIIRSVFLRRSGTFWAGLALVLVTLFSWSMPTEAASRSARQAQLQRNQTTNTVGKSNSKRYKAKRAKRAKVTRARGKGRWIEVNLASQRLTAWENGRAVYSSRISSGKRSTPTRRGTFAVQRKYRAKTMRGPGYVAPNVPYTMFYSGGYAIHGAYWHNRFGTPVSHGCVNLPVGVSRNLYNWASVGTRVVVR</sequence>
<feature type="compositionally biased region" description="Polar residues" evidence="7">
    <location>
        <begin position="46"/>
        <end position="58"/>
    </location>
</feature>
<reference evidence="9" key="1">
    <citation type="journal article" date="2015" name="ISME J.">
        <title>Draft Genome Sequence of Streptomyces incarnatus NRRL8089, which Produces the Nucleoside Antibiotic Sinefungin.</title>
        <authorList>
            <person name="Oshima K."/>
            <person name="Hattori M."/>
            <person name="Shimizu H."/>
            <person name="Fukuda K."/>
            <person name="Nemoto M."/>
            <person name="Inagaki K."/>
            <person name="Tamura T."/>
        </authorList>
    </citation>
    <scope>NUCLEOTIDE SEQUENCE</scope>
    <source>
        <strain evidence="9">FACHB-1375</strain>
    </source>
</reference>
<dbReference type="PANTHER" id="PTHR30582">
    <property type="entry name" value="L,D-TRANSPEPTIDASE"/>
    <property type="match status" value="1"/>
</dbReference>
<proteinExistence type="predicted"/>
<dbReference type="GO" id="GO:0018104">
    <property type="term" value="P:peptidoglycan-protein cross-linking"/>
    <property type="evidence" value="ECO:0007669"/>
    <property type="project" value="TreeGrafter"/>
</dbReference>